<evidence type="ECO:0008006" key="3">
    <source>
        <dbReference type="Google" id="ProtNLM"/>
    </source>
</evidence>
<proteinExistence type="predicted"/>
<dbReference type="SUPFAM" id="SSF81383">
    <property type="entry name" value="F-box domain"/>
    <property type="match status" value="1"/>
</dbReference>
<reference evidence="1" key="1">
    <citation type="submission" date="2023-03" db="EMBL/GenBank/DDBJ databases">
        <title>Massive genome expansion in bonnet fungi (Mycena s.s.) driven by repeated elements and novel gene families across ecological guilds.</title>
        <authorList>
            <consortium name="Lawrence Berkeley National Laboratory"/>
            <person name="Harder C.B."/>
            <person name="Miyauchi S."/>
            <person name="Viragh M."/>
            <person name="Kuo A."/>
            <person name="Thoen E."/>
            <person name="Andreopoulos B."/>
            <person name="Lu D."/>
            <person name="Skrede I."/>
            <person name="Drula E."/>
            <person name="Henrissat B."/>
            <person name="Morin E."/>
            <person name="Kohler A."/>
            <person name="Barry K."/>
            <person name="LaButti K."/>
            <person name="Morin E."/>
            <person name="Salamov A."/>
            <person name="Lipzen A."/>
            <person name="Mereny Z."/>
            <person name="Hegedus B."/>
            <person name="Baldrian P."/>
            <person name="Stursova M."/>
            <person name="Weitz H."/>
            <person name="Taylor A."/>
            <person name="Grigoriev I.V."/>
            <person name="Nagy L.G."/>
            <person name="Martin F."/>
            <person name="Kauserud H."/>
        </authorList>
    </citation>
    <scope>NUCLEOTIDE SEQUENCE</scope>
    <source>
        <strain evidence="1">CBHHK002</strain>
    </source>
</reference>
<gene>
    <name evidence="1" type="ORF">DFH08DRAFT_865684</name>
</gene>
<comment type="caution">
    <text evidence="1">The sequence shown here is derived from an EMBL/GenBank/DDBJ whole genome shotgun (WGS) entry which is preliminary data.</text>
</comment>
<dbReference type="AlphaFoldDB" id="A0AAD7A3K5"/>
<accession>A0AAD7A3K5</accession>
<evidence type="ECO:0000313" key="2">
    <source>
        <dbReference type="Proteomes" id="UP001218218"/>
    </source>
</evidence>
<name>A0AAD7A3K5_9AGAR</name>
<protein>
    <recommendedName>
        <fullName evidence="3">F-box domain-containing protein</fullName>
    </recommendedName>
</protein>
<keyword evidence="2" id="KW-1185">Reference proteome</keyword>
<organism evidence="1 2">
    <name type="scientific">Mycena albidolilacea</name>
    <dbReference type="NCBI Taxonomy" id="1033008"/>
    <lineage>
        <taxon>Eukaryota</taxon>
        <taxon>Fungi</taxon>
        <taxon>Dikarya</taxon>
        <taxon>Basidiomycota</taxon>
        <taxon>Agaricomycotina</taxon>
        <taxon>Agaricomycetes</taxon>
        <taxon>Agaricomycetidae</taxon>
        <taxon>Agaricales</taxon>
        <taxon>Marasmiineae</taxon>
        <taxon>Mycenaceae</taxon>
        <taxon>Mycena</taxon>
    </lineage>
</organism>
<dbReference type="EMBL" id="JARIHO010000017">
    <property type="protein sequence ID" value="KAJ7348290.1"/>
    <property type="molecule type" value="Genomic_DNA"/>
</dbReference>
<dbReference type="Proteomes" id="UP001218218">
    <property type="component" value="Unassembled WGS sequence"/>
</dbReference>
<dbReference type="InterPro" id="IPR036047">
    <property type="entry name" value="F-box-like_dom_sf"/>
</dbReference>
<evidence type="ECO:0000313" key="1">
    <source>
        <dbReference type="EMBL" id="KAJ7348290.1"/>
    </source>
</evidence>
<sequence length="238" mass="27385">MSTARNTVISTPELLELTLSHLPMRDLLMTAPLVNKTWQSITLTPSVQRALFFEPDPSSEHTQNPLLAEVFSIFFKKPQGQNRWYWPDYEAINSLPWSKTPEAFKRPEASWRRMLVAQPPVRTMRITERCHGQVCDSERHADLDDLSLRMGYLYDLTLPLIDRIASSFCVRWNHYAEDSDREAEPEDEDESGSDLTLAVVYTFQCSAYTRPLVDEKLYSDAHKDITIEFGASEVVPRA</sequence>